<feature type="transmembrane region" description="Helical" evidence="2">
    <location>
        <begin position="9"/>
        <end position="29"/>
    </location>
</feature>
<evidence type="ECO:0000313" key="4">
    <source>
        <dbReference type="Proteomes" id="UP000601435"/>
    </source>
</evidence>
<reference evidence="3" key="1">
    <citation type="submission" date="2021-02" db="EMBL/GenBank/DDBJ databases">
        <authorList>
            <person name="Dougan E. K."/>
            <person name="Rhodes N."/>
            <person name="Thang M."/>
            <person name="Chan C."/>
        </authorList>
    </citation>
    <scope>NUCLEOTIDE SEQUENCE</scope>
</reference>
<evidence type="ECO:0000256" key="2">
    <source>
        <dbReference type="SAM" id="Phobius"/>
    </source>
</evidence>
<keyword evidence="1" id="KW-0175">Coiled coil</keyword>
<feature type="transmembrane region" description="Helical" evidence="2">
    <location>
        <begin position="216"/>
        <end position="240"/>
    </location>
</feature>
<comment type="caution">
    <text evidence="3">The sequence shown here is derived from an EMBL/GenBank/DDBJ whole genome shotgun (WGS) entry which is preliminary data.</text>
</comment>
<keyword evidence="2" id="KW-0812">Transmembrane</keyword>
<gene>
    <name evidence="3" type="ORF">SNEC2469_LOCUS16246</name>
</gene>
<evidence type="ECO:0000313" key="3">
    <source>
        <dbReference type="EMBL" id="CAE7561913.1"/>
    </source>
</evidence>
<feature type="transmembrane region" description="Helical" evidence="2">
    <location>
        <begin position="49"/>
        <end position="68"/>
    </location>
</feature>
<dbReference type="EMBL" id="CAJNJA010026587">
    <property type="protein sequence ID" value="CAE7561913.1"/>
    <property type="molecule type" value="Genomic_DNA"/>
</dbReference>
<feature type="transmembrane region" description="Helical" evidence="2">
    <location>
        <begin position="367"/>
        <end position="389"/>
    </location>
</feature>
<feature type="coiled-coil region" evidence="1">
    <location>
        <begin position="399"/>
        <end position="426"/>
    </location>
</feature>
<evidence type="ECO:0000256" key="1">
    <source>
        <dbReference type="SAM" id="Coils"/>
    </source>
</evidence>
<protein>
    <submittedName>
        <fullName evidence="3">Uncharacterized protein</fullName>
    </submittedName>
</protein>
<proteinExistence type="predicted"/>
<keyword evidence="2" id="KW-1133">Transmembrane helix</keyword>
<keyword evidence="4" id="KW-1185">Reference proteome</keyword>
<name>A0A812UDF5_9DINO</name>
<dbReference type="Proteomes" id="UP000601435">
    <property type="component" value="Unassembled WGS sequence"/>
</dbReference>
<keyword evidence="2" id="KW-0472">Membrane</keyword>
<feature type="transmembrane region" description="Helical" evidence="2">
    <location>
        <begin position="176"/>
        <end position="196"/>
    </location>
</feature>
<organism evidence="3 4">
    <name type="scientific">Symbiodinium necroappetens</name>
    <dbReference type="NCBI Taxonomy" id="1628268"/>
    <lineage>
        <taxon>Eukaryota</taxon>
        <taxon>Sar</taxon>
        <taxon>Alveolata</taxon>
        <taxon>Dinophyceae</taxon>
        <taxon>Suessiales</taxon>
        <taxon>Symbiodiniaceae</taxon>
        <taxon>Symbiodinium</taxon>
    </lineage>
</organism>
<dbReference type="AlphaFoldDB" id="A0A812UDF5"/>
<accession>A0A812UDF5</accession>
<sequence length="435" mass="46383">MAPEGYKPVFAFSFCLPAGIFFQLATYIFDMGNDAVQIATFILHRDFWFAGFMGVFVVLSFLATVVGMHEYSKLKRFDPLTEARLSLARGVTTEAWEGMLAAERVIEAPSTGLIGPYGASLLQLTPLQAASCLYGLYSSAKAMAEGRLDLEVNTGAEAGAAALRAVRPVKAAMLTAWYFGAFAAELAAFAVASATLHPVLTLPGYLLGAVANGAAAWWSGASQILGVAVYSCLGVGYAMAGLQTKSFLKNSEATGAGGGGPGSIPALWILMRFISWTALCLLDLPQGLLPLGSLGRPMGLPVLREKFLEPAVASWEAVVCFTSNFWISVEPETNATSMSLTEEVGFGDCGWPTSGQLSSASTIFNTCLFSLAALLVPIHMCIVVGMLLFNPIYARAAENLELKEEVEAKQREINDFAERNEQAAGQHEQLSLLPN</sequence>